<evidence type="ECO:0000256" key="4">
    <source>
        <dbReference type="ARBA" id="ARBA00022777"/>
    </source>
</evidence>
<organism evidence="8 9">
    <name type="scientific">Micromonospora sagamiensis</name>
    <dbReference type="NCBI Taxonomy" id="47875"/>
    <lineage>
        <taxon>Bacteria</taxon>
        <taxon>Bacillati</taxon>
        <taxon>Actinomycetota</taxon>
        <taxon>Actinomycetes</taxon>
        <taxon>Micromonosporales</taxon>
        <taxon>Micromonosporaceae</taxon>
        <taxon>Micromonospora</taxon>
    </lineage>
</organism>
<evidence type="ECO:0000259" key="7">
    <source>
        <dbReference type="PROSITE" id="PS50109"/>
    </source>
</evidence>
<protein>
    <recommendedName>
        <fullName evidence="2">histidine kinase</fullName>
        <ecNumber evidence="2">2.7.13.3</ecNumber>
    </recommendedName>
</protein>
<dbReference type="Pfam" id="PF02518">
    <property type="entry name" value="HATPase_c"/>
    <property type="match status" value="1"/>
</dbReference>
<dbReference type="PROSITE" id="PS50109">
    <property type="entry name" value="HIS_KIN"/>
    <property type="match status" value="1"/>
</dbReference>
<dbReference type="PRINTS" id="PR00344">
    <property type="entry name" value="BCTRLSENSOR"/>
</dbReference>
<dbReference type="GO" id="GO:0000160">
    <property type="term" value="P:phosphorelay signal transduction system"/>
    <property type="evidence" value="ECO:0007669"/>
    <property type="project" value="UniProtKB-KW"/>
</dbReference>
<dbReference type="InterPro" id="IPR004358">
    <property type="entry name" value="Sig_transdc_His_kin-like_C"/>
</dbReference>
<dbReference type="PANTHER" id="PTHR43711">
    <property type="entry name" value="TWO-COMPONENT HISTIDINE KINASE"/>
    <property type="match status" value="1"/>
</dbReference>
<evidence type="ECO:0000256" key="6">
    <source>
        <dbReference type="SAM" id="MobiDB-lite"/>
    </source>
</evidence>
<dbReference type="AlphaFoldDB" id="A0A562WJG7"/>
<dbReference type="GO" id="GO:0004673">
    <property type="term" value="F:protein histidine kinase activity"/>
    <property type="evidence" value="ECO:0007669"/>
    <property type="project" value="UniProtKB-EC"/>
</dbReference>
<proteinExistence type="predicted"/>
<dbReference type="EMBL" id="VLLP01000001">
    <property type="protein sequence ID" value="TWJ30449.1"/>
    <property type="molecule type" value="Genomic_DNA"/>
</dbReference>
<dbReference type="PANTHER" id="PTHR43711:SF1">
    <property type="entry name" value="HISTIDINE KINASE 1"/>
    <property type="match status" value="1"/>
</dbReference>
<dbReference type="Proteomes" id="UP000319728">
    <property type="component" value="Unassembled WGS sequence"/>
</dbReference>
<name>A0A562WJG7_9ACTN</name>
<dbReference type="Gene3D" id="3.30.565.10">
    <property type="entry name" value="Histidine kinase-like ATPase, C-terminal domain"/>
    <property type="match status" value="1"/>
</dbReference>
<dbReference type="InterPro" id="IPR003594">
    <property type="entry name" value="HATPase_dom"/>
</dbReference>
<dbReference type="InterPro" id="IPR050736">
    <property type="entry name" value="Sensor_HK_Regulatory"/>
</dbReference>
<evidence type="ECO:0000313" key="8">
    <source>
        <dbReference type="EMBL" id="TWJ30449.1"/>
    </source>
</evidence>
<keyword evidence="5" id="KW-0902">Two-component regulatory system</keyword>
<comment type="catalytic activity">
    <reaction evidence="1">
        <text>ATP + protein L-histidine = ADP + protein N-phospho-L-histidine.</text>
        <dbReference type="EC" id="2.7.13.3"/>
    </reaction>
</comment>
<dbReference type="InterPro" id="IPR036890">
    <property type="entry name" value="HATPase_C_sf"/>
</dbReference>
<feature type="region of interest" description="Disordered" evidence="6">
    <location>
        <begin position="1"/>
        <end position="26"/>
    </location>
</feature>
<comment type="caution">
    <text evidence="8">The sequence shown here is derived from an EMBL/GenBank/DDBJ whole genome shotgun (WGS) entry which is preliminary data.</text>
</comment>
<dbReference type="SMART" id="SM00387">
    <property type="entry name" value="HATPase_c"/>
    <property type="match status" value="1"/>
</dbReference>
<keyword evidence="4 8" id="KW-0418">Kinase</keyword>
<dbReference type="EC" id="2.7.13.3" evidence="2"/>
<evidence type="ECO:0000256" key="3">
    <source>
        <dbReference type="ARBA" id="ARBA00022679"/>
    </source>
</evidence>
<evidence type="ECO:0000256" key="2">
    <source>
        <dbReference type="ARBA" id="ARBA00012438"/>
    </source>
</evidence>
<gene>
    <name evidence="8" type="ORF">JD81_03989</name>
</gene>
<evidence type="ECO:0000313" key="9">
    <source>
        <dbReference type="Proteomes" id="UP000319728"/>
    </source>
</evidence>
<evidence type="ECO:0000256" key="1">
    <source>
        <dbReference type="ARBA" id="ARBA00000085"/>
    </source>
</evidence>
<feature type="domain" description="Histidine kinase" evidence="7">
    <location>
        <begin position="1"/>
        <end position="87"/>
    </location>
</feature>
<keyword evidence="3" id="KW-0808">Transferase</keyword>
<dbReference type="SUPFAM" id="SSF55874">
    <property type="entry name" value="ATPase domain of HSP90 chaperone/DNA topoisomerase II/histidine kinase"/>
    <property type="match status" value="1"/>
</dbReference>
<reference evidence="8 9" key="1">
    <citation type="submission" date="2019-07" db="EMBL/GenBank/DDBJ databases">
        <title>R&amp;d 2014.</title>
        <authorList>
            <person name="Klenk H.-P."/>
        </authorList>
    </citation>
    <scope>NUCLEOTIDE SEQUENCE [LARGE SCALE GENOMIC DNA]</scope>
    <source>
        <strain evidence="8 9">DSM 43912</strain>
    </source>
</reference>
<accession>A0A562WJG7</accession>
<dbReference type="InterPro" id="IPR005467">
    <property type="entry name" value="His_kinase_dom"/>
</dbReference>
<keyword evidence="9" id="KW-1185">Reference proteome</keyword>
<evidence type="ECO:0000256" key="5">
    <source>
        <dbReference type="ARBA" id="ARBA00023012"/>
    </source>
</evidence>
<sequence length="91" mass="9494">MIEVTGDPGAGTHLVTVTDDGPGIPAADRERVFDRFTRLDDARDRDAGGAGLGLAIVRELVRLHGGTVRLSDAGPGLRVSLHLPALPDAET</sequence>